<dbReference type="Proteomes" id="UP001551482">
    <property type="component" value="Unassembled WGS sequence"/>
</dbReference>
<comment type="caution">
    <text evidence="1">The sequence shown here is derived from an EMBL/GenBank/DDBJ whole genome shotgun (WGS) entry which is preliminary data.</text>
</comment>
<keyword evidence="2" id="KW-1185">Reference proteome</keyword>
<accession>A0ABV3DLE8</accession>
<dbReference type="EMBL" id="JBEZFP010000066">
    <property type="protein sequence ID" value="MEU8136586.1"/>
    <property type="molecule type" value="Genomic_DNA"/>
</dbReference>
<evidence type="ECO:0000313" key="2">
    <source>
        <dbReference type="Proteomes" id="UP001551482"/>
    </source>
</evidence>
<protein>
    <submittedName>
        <fullName evidence="1">Uncharacterized protein</fullName>
    </submittedName>
</protein>
<reference evidence="1 2" key="1">
    <citation type="submission" date="2024-06" db="EMBL/GenBank/DDBJ databases">
        <title>The Natural Products Discovery Center: Release of the First 8490 Sequenced Strains for Exploring Actinobacteria Biosynthetic Diversity.</title>
        <authorList>
            <person name="Kalkreuter E."/>
            <person name="Kautsar S.A."/>
            <person name="Yang D."/>
            <person name="Bader C.D."/>
            <person name="Teijaro C.N."/>
            <person name="Fluegel L."/>
            <person name="Davis C.M."/>
            <person name="Simpson J.R."/>
            <person name="Lauterbach L."/>
            <person name="Steele A.D."/>
            <person name="Gui C."/>
            <person name="Meng S."/>
            <person name="Li G."/>
            <person name="Viehrig K."/>
            <person name="Ye F."/>
            <person name="Su P."/>
            <person name="Kiefer A.F."/>
            <person name="Nichols A."/>
            <person name="Cepeda A.J."/>
            <person name="Yan W."/>
            <person name="Fan B."/>
            <person name="Jiang Y."/>
            <person name="Adhikari A."/>
            <person name="Zheng C.-J."/>
            <person name="Schuster L."/>
            <person name="Cowan T.M."/>
            <person name="Smanski M.J."/>
            <person name="Chevrette M.G."/>
            <person name="De Carvalho L.P.S."/>
            <person name="Shen B."/>
        </authorList>
    </citation>
    <scope>NUCLEOTIDE SEQUENCE [LARGE SCALE GENOMIC DNA]</scope>
    <source>
        <strain evidence="1 2">NPDC048946</strain>
    </source>
</reference>
<dbReference type="RefSeq" id="WP_358357254.1">
    <property type="nucleotide sequence ID" value="NZ_JBEZFP010000066.1"/>
</dbReference>
<proteinExistence type="predicted"/>
<gene>
    <name evidence="1" type="ORF">AB0C36_24125</name>
</gene>
<organism evidence="1 2">
    <name type="scientific">Streptodolium elevatio</name>
    <dbReference type="NCBI Taxonomy" id="3157996"/>
    <lineage>
        <taxon>Bacteria</taxon>
        <taxon>Bacillati</taxon>
        <taxon>Actinomycetota</taxon>
        <taxon>Actinomycetes</taxon>
        <taxon>Kitasatosporales</taxon>
        <taxon>Streptomycetaceae</taxon>
        <taxon>Streptodolium</taxon>
    </lineage>
</organism>
<sequence>MDLSLRTETWGQDDQSWLGSQHGTEAARTITLDVSKFTANTHYPDGYFKSGLPLGKVTATGLYGPYGGRASEVQTVTITGTPTGGTYTLTFDGETTAAIAFNAAASAVQTALEALSNVVPGEVVCAGGPHPGTAVTVTFGGRYLGQNVPQMTAASGSLTGGTSPTVTVTTTTAGGSSASDGTENLAGFLFCAVAAPTSNSSNTKIPAAMLDHGKVIAAKLPIAVDAAGQAYVNGRIQFS</sequence>
<evidence type="ECO:0000313" key="1">
    <source>
        <dbReference type="EMBL" id="MEU8136586.1"/>
    </source>
</evidence>
<name>A0ABV3DLE8_9ACTN</name>